<proteinExistence type="predicted"/>
<dbReference type="EMBL" id="JARJCN010000069">
    <property type="protein sequence ID" value="KAJ7077983.1"/>
    <property type="molecule type" value="Genomic_DNA"/>
</dbReference>
<protein>
    <submittedName>
        <fullName evidence="1">Uncharacterized protein</fullName>
    </submittedName>
</protein>
<comment type="caution">
    <text evidence="1">The sequence shown here is derived from an EMBL/GenBank/DDBJ whole genome shotgun (WGS) entry which is preliminary data.</text>
</comment>
<organism evidence="1 2">
    <name type="scientific">Mycena belliarum</name>
    <dbReference type="NCBI Taxonomy" id="1033014"/>
    <lineage>
        <taxon>Eukaryota</taxon>
        <taxon>Fungi</taxon>
        <taxon>Dikarya</taxon>
        <taxon>Basidiomycota</taxon>
        <taxon>Agaricomycotina</taxon>
        <taxon>Agaricomycetes</taxon>
        <taxon>Agaricomycetidae</taxon>
        <taxon>Agaricales</taxon>
        <taxon>Marasmiineae</taxon>
        <taxon>Mycenaceae</taxon>
        <taxon>Mycena</taxon>
    </lineage>
</organism>
<evidence type="ECO:0000313" key="1">
    <source>
        <dbReference type="EMBL" id="KAJ7077983.1"/>
    </source>
</evidence>
<dbReference type="Proteomes" id="UP001222325">
    <property type="component" value="Unassembled WGS sequence"/>
</dbReference>
<gene>
    <name evidence="1" type="ORF">B0H15DRAFT_860855</name>
</gene>
<reference evidence="1" key="1">
    <citation type="submission" date="2023-03" db="EMBL/GenBank/DDBJ databases">
        <title>Massive genome expansion in bonnet fungi (Mycena s.s.) driven by repeated elements and novel gene families across ecological guilds.</title>
        <authorList>
            <consortium name="Lawrence Berkeley National Laboratory"/>
            <person name="Harder C.B."/>
            <person name="Miyauchi S."/>
            <person name="Viragh M."/>
            <person name="Kuo A."/>
            <person name="Thoen E."/>
            <person name="Andreopoulos B."/>
            <person name="Lu D."/>
            <person name="Skrede I."/>
            <person name="Drula E."/>
            <person name="Henrissat B."/>
            <person name="Morin E."/>
            <person name="Kohler A."/>
            <person name="Barry K."/>
            <person name="LaButti K."/>
            <person name="Morin E."/>
            <person name="Salamov A."/>
            <person name="Lipzen A."/>
            <person name="Mereny Z."/>
            <person name="Hegedus B."/>
            <person name="Baldrian P."/>
            <person name="Stursova M."/>
            <person name="Weitz H."/>
            <person name="Taylor A."/>
            <person name="Grigoriev I.V."/>
            <person name="Nagy L.G."/>
            <person name="Martin F."/>
            <person name="Kauserud H."/>
        </authorList>
    </citation>
    <scope>NUCLEOTIDE SEQUENCE</scope>
    <source>
        <strain evidence="1">CBHHK173m</strain>
    </source>
</reference>
<keyword evidence="2" id="KW-1185">Reference proteome</keyword>
<sequence length="211" mass="23140">MRLRVAMPGRCADEVREAPECGARRAADGPLAAEFPRTQRWAEAQCGGVHTSECRDAVRQNGCFLGNPEDTKSRGHERIGCAMRSRGFSCVTIVLSWEPQDCVPRARDPECPPPPAVADTGCDVCASLPSGRVVALGVRCSARRIHRMCSTRSPVLRLRFPGRIVPLGRHTPYRQLGAAGPRLLVSLPRASWCTRSMGIVPFFSRRPLIPK</sequence>
<accession>A0AAD6TXP2</accession>
<dbReference type="AlphaFoldDB" id="A0AAD6TXP2"/>
<evidence type="ECO:0000313" key="2">
    <source>
        <dbReference type="Proteomes" id="UP001222325"/>
    </source>
</evidence>
<name>A0AAD6TXP2_9AGAR</name>